<evidence type="ECO:0000256" key="1">
    <source>
        <dbReference type="ARBA" id="ARBA00023015"/>
    </source>
</evidence>
<dbReference type="RefSeq" id="WP_281285266.1">
    <property type="nucleotide sequence ID" value="NZ_CP144914.1"/>
</dbReference>
<dbReference type="InterPro" id="IPR028082">
    <property type="entry name" value="Peripla_BP_I"/>
</dbReference>
<dbReference type="GO" id="GO:0003700">
    <property type="term" value="F:DNA-binding transcription factor activity"/>
    <property type="evidence" value="ECO:0007669"/>
    <property type="project" value="TreeGrafter"/>
</dbReference>
<dbReference type="KEGG" id="ahal:FTX54_002730"/>
<dbReference type="CDD" id="cd06267">
    <property type="entry name" value="PBP1_LacI_sugar_binding-like"/>
    <property type="match status" value="1"/>
</dbReference>
<dbReference type="Pfam" id="PF13377">
    <property type="entry name" value="Peripla_BP_3"/>
    <property type="match status" value="1"/>
</dbReference>
<name>A0AAJ8N3Q9_9BACI</name>
<proteinExistence type="predicted"/>
<keyword evidence="1" id="KW-0805">Transcription regulation</keyword>
<evidence type="ECO:0000256" key="2">
    <source>
        <dbReference type="ARBA" id="ARBA00023125"/>
    </source>
</evidence>
<keyword evidence="3" id="KW-0804">Transcription</keyword>
<feature type="domain" description="Transcriptional regulator LacI/GalR-like sensor" evidence="4">
    <location>
        <begin position="127"/>
        <end position="289"/>
    </location>
</feature>
<accession>A0AAJ8N3Q9</accession>
<dbReference type="InterPro" id="IPR046335">
    <property type="entry name" value="LacI/GalR-like_sensor"/>
</dbReference>
<evidence type="ECO:0000259" key="4">
    <source>
        <dbReference type="Pfam" id="PF13377"/>
    </source>
</evidence>
<keyword evidence="6" id="KW-1185">Reference proteome</keyword>
<dbReference type="AlphaFoldDB" id="A0AAJ8N3Q9"/>
<dbReference type="PANTHER" id="PTHR30146">
    <property type="entry name" value="LACI-RELATED TRANSCRIPTIONAL REPRESSOR"/>
    <property type="match status" value="1"/>
</dbReference>
<reference evidence="5 6" key="1">
    <citation type="submission" date="2024-01" db="EMBL/GenBank/DDBJ databases">
        <title>Complete Genome Sequence of Alkalicoccus halolimnae BZ-SZ-XJ29T, a Moderately Halophilic Bacterium Isolated from a Salt Lake.</title>
        <authorList>
            <person name="Zhao B."/>
        </authorList>
    </citation>
    <scope>NUCLEOTIDE SEQUENCE [LARGE SCALE GENOMIC DNA]</scope>
    <source>
        <strain evidence="5 6">BZ-SZ-XJ29</strain>
    </source>
</reference>
<protein>
    <submittedName>
        <fullName evidence="5">LacI family DNA-binding transcriptional regulator</fullName>
    </submittedName>
</protein>
<dbReference type="EMBL" id="CP144914">
    <property type="protein sequence ID" value="WWD81582.1"/>
    <property type="molecule type" value="Genomic_DNA"/>
</dbReference>
<dbReference type="SUPFAM" id="SSF53822">
    <property type="entry name" value="Periplasmic binding protein-like I"/>
    <property type="match status" value="1"/>
</dbReference>
<dbReference type="GO" id="GO:0000976">
    <property type="term" value="F:transcription cis-regulatory region binding"/>
    <property type="evidence" value="ECO:0007669"/>
    <property type="project" value="TreeGrafter"/>
</dbReference>
<gene>
    <name evidence="5" type="ORF">FTX54_002730</name>
</gene>
<keyword evidence="2 5" id="KW-0238">DNA-binding</keyword>
<organism evidence="5 6">
    <name type="scientific">Alkalicoccus halolimnae</name>
    <dbReference type="NCBI Taxonomy" id="1667239"/>
    <lineage>
        <taxon>Bacteria</taxon>
        <taxon>Bacillati</taxon>
        <taxon>Bacillota</taxon>
        <taxon>Bacilli</taxon>
        <taxon>Bacillales</taxon>
        <taxon>Bacillaceae</taxon>
        <taxon>Alkalicoccus</taxon>
    </lineage>
</organism>
<sequence length="292" mass="32718">MKALKYRPNSVARSLVSNQTKTIALISGPLHNPFFVETTTSIVNYAEVKGYRTMVFFEHTDENRPVYDAVLAERVDGILLSSIFRDDSIFDELHALNIPIVMYNRRHNRGGNYVEIDNELSGSIAASHLLELGHRNLGLIGGPDYTSTFHGRKTGFVREYERWLGQAFPEEMIVETNTTEAAVHQAVLDLTSRKKMPTAIFAATDAIAFFAMDKLQEIGYSIPEDISICGMDNVNFASHQSFQLTSIGQKGPKNLGLIGAEHLIDLIEEEPLEEVQITLEPTLYDRKTTKPI</sequence>
<dbReference type="Proteomes" id="UP000321816">
    <property type="component" value="Chromosome"/>
</dbReference>
<dbReference type="PANTHER" id="PTHR30146:SF109">
    <property type="entry name" value="HTH-TYPE TRANSCRIPTIONAL REGULATOR GALS"/>
    <property type="match status" value="1"/>
</dbReference>
<evidence type="ECO:0000313" key="6">
    <source>
        <dbReference type="Proteomes" id="UP000321816"/>
    </source>
</evidence>
<evidence type="ECO:0000256" key="3">
    <source>
        <dbReference type="ARBA" id="ARBA00023163"/>
    </source>
</evidence>
<evidence type="ECO:0000313" key="5">
    <source>
        <dbReference type="EMBL" id="WWD81582.1"/>
    </source>
</evidence>
<dbReference type="Gene3D" id="3.40.50.2300">
    <property type="match status" value="2"/>
</dbReference>